<keyword evidence="3" id="KW-1185">Reference proteome</keyword>
<feature type="region of interest" description="Disordered" evidence="1">
    <location>
        <begin position="1"/>
        <end position="87"/>
    </location>
</feature>
<feature type="compositionally biased region" description="Polar residues" evidence="1">
    <location>
        <begin position="25"/>
        <end position="39"/>
    </location>
</feature>
<evidence type="ECO:0000256" key="1">
    <source>
        <dbReference type="SAM" id="MobiDB-lite"/>
    </source>
</evidence>
<dbReference type="Proteomes" id="UP001500683">
    <property type="component" value="Unassembled WGS sequence"/>
</dbReference>
<sequence length="87" mass="9680">MVRKKMEGDETQRRKKAREARAAGSSPSAENVTTGASKQPHTRPGQEPHRHADRLEDIHRGKQQDGGPHPKPGYGVPASKRHRDERG</sequence>
<evidence type="ECO:0008006" key="4">
    <source>
        <dbReference type="Google" id="ProtNLM"/>
    </source>
</evidence>
<accession>A0ABP7WIU9</accession>
<protein>
    <recommendedName>
        <fullName evidence="4">DUF5302 domain-containing protein</fullName>
    </recommendedName>
</protein>
<dbReference type="EMBL" id="BAAAZG010000044">
    <property type="protein sequence ID" value="GAA4089346.1"/>
    <property type="molecule type" value="Genomic_DNA"/>
</dbReference>
<gene>
    <name evidence="2" type="ORF">GCM10022214_57470</name>
</gene>
<comment type="caution">
    <text evidence="2">The sequence shown here is derived from an EMBL/GenBank/DDBJ whole genome shotgun (WGS) entry which is preliminary data.</text>
</comment>
<proteinExistence type="predicted"/>
<reference evidence="3" key="1">
    <citation type="journal article" date="2019" name="Int. J. Syst. Evol. Microbiol.">
        <title>The Global Catalogue of Microorganisms (GCM) 10K type strain sequencing project: providing services to taxonomists for standard genome sequencing and annotation.</title>
        <authorList>
            <consortium name="The Broad Institute Genomics Platform"/>
            <consortium name="The Broad Institute Genome Sequencing Center for Infectious Disease"/>
            <person name="Wu L."/>
            <person name="Ma J."/>
        </authorList>
    </citation>
    <scope>NUCLEOTIDE SEQUENCE [LARGE SCALE GENOMIC DNA]</scope>
    <source>
        <strain evidence="3">JCM 16702</strain>
    </source>
</reference>
<organism evidence="2 3">
    <name type="scientific">Actinomadura miaoliensis</name>
    <dbReference type="NCBI Taxonomy" id="430685"/>
    <lineage>
        <taxon>Bacteria</taxon>
        <taxon>Bacillati</taxon>
        <taxon>Actinomycetota</taxon>
        <taxon>Actinomycetes</taxon>
        <taxon>Streptosporangiales</taxon>
        <taxon>Thermomonosporaceae</taxon>
        <taxon>Actinomadura</taxon>
    </lineage>
</organism>
<feature type="compositionally biased region" description="Basic and acidic residues" evidence="1">
    <location>
        <begin position="44"/>
        <end position="63"/>
    </location>
</feature>
<feature type="compositionally biased region" description="Basic and acidic residues" evidence="1">
    <location>
        <begin position="1"/>
        <end position="12"/>
    </location>
</feature>
<evidence type="ECO:0000313" key="2">
    <source>
        <dbReference type="EMBL" id="GAA4089346.1"/>
    </source>
</evidence>
<evidence type="ECO:0000313" key="3">
    <source>
        <dbReference type="Proteomes" id="UP001500683"/>
    </source>
</evidence>
<name>A0ABP7WIU9_9ACTN</name>
<dbReference type="RefSeq" id="WP_344953762.1">
    <property type="nucleotide sequence ID" value="NZ_BAAAZG010000044.1"/>
</dbReference>